<dbReference type="AlphaFoldDB" id="A0A7C4QI28"/>
<sequence length="284" mass="31207">MVESHTAGWPLTGRETIAPVAGRIVRCGPDVLADMANGTSAVTIWTQDETEARLLAGIPSEVVRLALCGSWTVGCTLVASDSPGGALVNIFAAAPSLQIAPLPAGRTQTIRRPSLTCPQGKTLPAWMATAWQNWRGRAAASSAIEVAALEAGLRCLHDDFEGCHQAAQSIEGSGQRHGDYWHAILHRREPDYGNSRYWFRQVGRHALFDALRDEVQRVAQQFAHPHFEEWLPRLIAGGEWRPAAFVDCVAAAVNHADREFRRVVEEVQYREMLLLLAQTCRDAL</sequence>
<evidence type="ECO:0000313" key="1">
    <source>
        <dbReference type="EMBL" id="HGT39381.1"/>
    </source>
</evidence>
<organism evidence="1">
    <name type="scientific">Schlesneria paludicola</name>
    <dbReference type="NCBI Taxonomy" id="360056"/>
    <lineage>
        <taxon>Bacteria</taxon>
        <taxon>Pseudomonadati</taxon>
        <taxon>Planctomycetota</taxon>
        <taxon>Planctomycetia</taxon>
        <taxon>Planctomycetales</taxon>
        <taxon>Planctomycetaceae</taxon>
        <taxon>Schlesneria</taxon>
    </lineage>
</organism>
<protein>
    <submittedName>
        <fullName evidence="1">Uncharacterized protein</fullName>
    </submittedName>
</protein>
<proteinExistence type="predicted"/>
<name>A0A7C4QI28_9PLAN</name>
<comment type="caution">
    <text evidence="1">The sequence shown here is derived from an EMBL/GenBank/DDBJ whole genome shotgun (WGS) entry which is preliminary data.</text>
</comment>
<gene>
    <name evidence="1" type="ORF">ENS64_09000</name>
</gene>
<dbReference type="EMBL" id="DSVQ01000012">
    <property type="protein sequence ID" value="HGT39381.1"/>
    <property type="molecule type" value="Genomic_DNA"/>
</dbReference>
<reference evidence="1" key="1">
    <citation type="journal article" date="2020" name="mSystems">
        <title>Genome- and Community-Level Interaction Insights into Carbon Utilization and Element Cycling Functions of Hydrothermarchaeota in Hydrothermal Sediment.</title>
        <authorList>
            <person name="Zhou Z."/>
            <person name="Liu Y."/>
            <person name="Xu W."/>
            <person name="Pan J."/>
            <person name="Luo Z.H."/>
            <person name="Li M."/>
        </authorList>
    </citation>
    <scope>NUCLEOTIDE SEQUENCE [LARGE SCALE GENOMIC DNA]</scope>
    <source>
        <strain evidence="1">SpSt-508</strain>
    </source>
</reference>
<accession>A0A7C4QI28</accession>